<keyword evidence="2" id="KW-1133">Transmembrane helix</keyword>
<sequence>MTQYHEPTNEELWAQPPAVHPQPTPPVPAVLPQPQLQPTHPPYPTELSKPDRSRFALAIVSLALGIPLTAIATGTSGTFGLILTWAGIVAVNTVYAWGGRHRS</sequence>
<proteinExistence type="predicted"/>
<gene>
    <name evidence="3" type="ORF">ATK74_1845</name>
</gene>
<keyword evidence="4" id="KW-1185">Reference proteome</keyword>
<evidence type="ECO:0000256" key="2">
    <source>
        <dbReference type="SAM" id="Phobius"/>
    </source>
</evidence>
<feature type="compositionally biased region" description="Pro residues" evidence="1">
    <location>
        <begin position="18"/>
        <end position="31"/>
    </location>
</feature>
<feature type="transmembrane region" description="Helical" evidence="2">
    <location>
        <begin position="79"/>
        <end position="98"/>
    </location>
</feature>
<dbReference type="AlphaFoldDB" id="A0A2A9CUM7"/>
<evidence type="ECO:0000313" key="3">
    <source>
        <dbReference type="EMBL" id="PFG17279.1"/>
    </source>
</evidence>
<evidence type="ECO:0000313" key="4">
    <source>
        <dbReference type="Proteomes" id="UP000226079"/>
    </source>
</evidence>
<protein>
    <submittedName>
        <fullName evidence="3">Uncharacterized protein</fullName>
    </submittedName>
</protein>
<dbReference type="EMBL" id="PDJC01000001">
    <property type="protein sequence ID" value="PFG17279.1"/>
    <property type="molecule type" value="Genomic_DNA"/>
</dbReference>
<dbReference type="Proteomes" id="UP000226079">
    <property type="component" value="Unassembled WGS sequence"/>
</dbReference>
<reference evidence="3 4" key="1">
    <citation type="submission" date="2017-10" db="EMBL/GenBank/DDBJ databases">
        <title>Sequencing the genomes of 1000 actinobacteria strains.</title>
        <authorList>
            <person name="Klenk H.-P."/>
        </authorList>
    </citation>
    <scope>NUCLEOTIDE SEQUENCE [LARGE SCALE GENOMIC DNA]</scope>
    <source>
        <strain evidence="3 4">DSM 15597</strain>
    </source>
</reference>
<keyword evidence="2" id="KW-0472">Membrane</keyword>
<feature type="region of interest" description="Disordered" evidence="1">
    <location>
        <begin position="1"/>
        <end position="49"/>
    </location>
</feature>
<name>A0A2A9CUM7_9ACTN</name>
<comment type="caution">
    <text evidence="3">The sequence shown here is derived from an EMBL/GenBank/DDBJ whole genome shotgun (WGS) entry which is preliminary data.</text>
</comment>
<keyword evidence="2" id="KW-0812">Transmembrane</keyword>
<organism evidence="3 4">
    <name type="scientific">Propionicimonas paludicola</name>
    <dbReference type="NCBI Taxonomy" id="185243"/>
    <lineage>
        <taxon>Bacteria</taxon>
        <taxon>Bacillati</taxon>
        <taxon>Actinomycetota</taxon>
        <taxon>Actinomycetes</taxon>
        <taxon>Propionibacteriales</taxon>
        <taxon>Nocardioidaceae</taxon>
        <taxon>Propionicimonas</taxon>
    </lineage>
</organism>
<dbReference type="OrthoDB" id="3854538at2"/>
<accession>A0A2A9CUM7</accession>
<evidence type="ECO:0000256" key="1">
    <source>
        <dbReference type="SAM" id="MobiDB-lite"/>
    </source>
</evidence>
<feature type="transmembrane region" description="Helical" evidence="2">
    <location>
        <begin position="55"/>
        <end position="73"/>
    </location>
</feature>
<dbReference type="RefSeq" id="WP_098460722.1">
    <property type="nucleotide sequence ID" value="NZ_PDJC01000001.1"/>
</dbReference>